<evidence type="ECO:0000256" key="1">
    <source>
        <dbReference type="ARBA" id="ARBA00022741"/>
    </source>
</evidence>
<evidence type="ECO:0000313" key="10">
    <source>
        <dbReference type="Proteomes" id="UP001230654"/>
    </source>
</evidence>
<dbReference type="PROSITE" id="PS51198">
    <property type="entry name" value="UVRD_HELICASE_ATP_BIND"/>
    <property type="match status" value="1"/>
</dbReference>
<dbReference type="PANTHER" id="PTHR11070">
    <property type="entry name" value="UVRD / RECB / PCRA DNA HELICASE FAMILY MEMBER"/>
    <property type="match status" value="1"/>
</dbReference>
<dbReference type="InterPro" id="IPR013986">
    <property type="entry name" value="DExx_box_DNA_helicase_dom_sf"/>
</dbReference>
<dbReference type="InterPro" id="IPR027417">
    <property type="entry name" value="P-loop_NTPase"/>
</dbReference>
<dbReference type="PANTHER" id="PTHR11070:SF45">
    <property type="entry name" value="DNA 3'-5' HELICASE"/>
    <property type="match status" value="1"/>
</dbReference>
<proteinExistence type="predicted"/>
<protein>
    <recommendedName>
        <fullName evidence="11">DNA helicase</fullName>
    </recommendedName>
</protein>
<feature type="domain" description="UvrD-like helicase ATP-binding" evidence="8">
    <location>
        <begin position="244"/>
        <end position="565"/>
    </location>
</feature>
<keyword evidence="3 5" id="KW-0347">Helicase</keyword>
<evidence type="ECO:0000256" key="3">
    <source>
        <dbReference type="ARBA" id="ARBA00022806"/>
    </source>
</evidence>
<gene>
    <name evidence="9" type="ORF">QF030_004663</name>
</gene>
<keyword evidence="4 5" id="KW-0067">ATP-binding</keyword>
<dbReference type="Pfam" id="PF08378">
    <property type="entry name" value="NERD"/>
    <property type="match status" value="1"/>
</dbReference>
<dbReference type="EMBL" id="JAUSWV010000002">
    <property type="protein sequence ID" value="MDQ0582485.1"/>
    <property type="molecule type" value="Genomic_DNA"/>
</dbReference>
<evidence type="ECO:0000256" key="4">
    <source>
        <dbReference type="ARBA" id="ARBA00022840"/>
    </source>
</evidence>
<evidence type="ECO:0008006" key="11">
    <source>
        <dbReference type="Google" id="ProtNLM"/>
    </source>
</evidence>
<dbReference type="Proteomes" id="UP001230654">
    <property type="component" value="Unassembled WGS sequence"/>
</dbReference>
<dbReference type="Gene3D" id="1.10.10.160">
    <property type="match status" value="1"/>
</dbReference>
<evidence type="ECO:0000256" key="6">
    <source>
        <dbReference type="SAM" id="MobiDB-lite"/>
    </source>
</evidence>
<dbReference type="InterPro" id="IPR014016">
    <property type="entry name" value="UvrD-like_ATP-bd"/>
</dbReference>
<name>A0ABU0NTJ1_STRRH</name>
<evidence type="ECO:0000256" key="5">
    <source>
        <dbReference type="PROSITE-ProRule" id="PRU00560"/>
    </source>
</evidence>
<keyword evidence="1 5" id="KW-0547">Nucleotide-binding</keyword>
<reference evidence="9 10" key="1">
    <citation type="submission" date="2023-07" db="EMBL/GenBank/DDBJ databases">
        <title>Comparative genomics of wheat-associated soil bacteria to identify genetic determinants of phenazine resistance.</title>
        <authorList>
            <person name="Mouncey N."/>
        </authorList>
    </citation>
    <scope>NUCLEOTIDE SEQUENCE [LARGE SCALE GENOMIC DNA]</scope>
    <source>
        <strain evidence="9 10">B2I6</strain>
    </source>
</reference>
<dbReference type="RefSeq" id="WP_307164586.1">
    <property type="nucleotide sequence ID" value="NZ_JAUSWV010000002.1"/>
</dbReference>
<dbReference type="Gene3D" id="3.40.50.300">
    <property type="entry name" value="P-loop containing nucleotide triphosphate hydrolases"/>
    <property type="match status" value="2"/>
</dbReference>
<dbReference type="PROSITE" id="PS50965">
    <property type="entry name" value="NERD"/>
    <property type="match status" value="1"/>
</dbReference>
<feature type="binding site" evidence="5">
    <location>
        <begin position="265"/>
        <end position="272"/>
    </location>
    <ligand>
        <name>ATP</name>
        <dbReference type="ChEBI" id="CHEBI:30616"/>
    </ligand>
</feature>
<dbReference type="InterPro" id="IPR011528">
    <property type="entry name" value="NERD"/>
</dbReference>
<evidence type="ECO:0000313" key="9">
    <source>
        <dbReference type="EMBL" id="MDQ0582485.1"/>
    </source>
</evidence>
<feature type="domain" description="NERD" evidence="7">
    <location>
        <begin position="37"/>
        <end position="150"/>
    </location>
</feature>
<feature type="region of interest" description="Disordered" evidence="6">
    <location>
        <begin position="193"/>
        <end position="213"/>
    </location>
</feature>
<evidence type="ECO:0000256" key="2">
    <source>
        <dbReference type="ARBA" id="ARBA00022801"/>
    </source>
</evidence>
<organism evidence="9 10">
    <name type="scientific">Streptomyces rishiriensis</name>
    <dbReference type="NCBI Taxonomy" id="68264"/>
    <lineage>
        <taxon>Bacteria</taxon>
        <taxon>Bacillati</taxon>
        <taxon>Actinomycetota</taxon>
        <taxon>Actinomycetes</taxon>
        <taxon>Kitasatosporales</taxon>
        <taxon>Streptomycetaceae</taxon>
        <taxon>Streptomyces</taxon>
    </lineage>
</organism>
<dbReference type="InterPro" id="IPR000212">
    <property type="entry name" value="DNA_helicase_UvrD/REP"/>
</dbReference>
<dbReference type="SUPFAM" id="SSF52540">
    <property type="entry name" value="P-loop containing nucleoside triphosphate hydrolases"/>
    <property type="match status" value="1"/>
</dbReference>
<keyword evidence="2 5" id="KW-0378">Hydrolase</keyword>
<evidence type="ECO:0000259" key="8">
    <source>
        <dbReference type="PROSITE" id="PS51198"/>
    </source>
</evidence>
<evidence type="ECO:0000259" key="7">
    <source>
        <dbReference type="PROSITE" id="PS50965"/>
    </source>
</evidence>
<accession>A0ABU0NTJ1</accession>
<keyword evidence="10" id="KW-1185">Reference proteome</keyword>
<comment type="caution">
    <text evidence="9">The sequence shown here is derived from an EMBL/GenBank/DDBJ whole genome shotgun (WGS) entry which is preliminary data.</text>
</comment>
<sequence>MAAGGSASRRAQEARRQERLLREQWQAARRQARRWEAASEGERRVAAQLLVLTARGWRLLVDRRWPGTRAANVDMLLVGPGGVFVVDVKNWRSAPEAHEGRLRVGGEPRGDHVAKLLAVTKAAESAVASLGMSPVAVQPLMVFAGHRVDAELGRIRLLGEHEVGPVLLSERHRLRAESVRAIADHLERVFPEHEGSAVAPGVTPAPPREQSQEALPDGLFDLDGLREAALEEALRAPIEQWMTFLHPDQVALVRRNWAGPARISGPAGTGKTVVGLHRAAHLAQRTTGRILYVTFANNLPRVQATFLKAMSPAVADRVEFRSLHSWAQEFLNEHGVPVRLHGDKAQTAFSLAWKHVGRDSCLAEIDPAPAYWKEEIDHVIKGRGITSFEEYATVPRRRRRASLRRPHRQAVWALHEAYEALRAERGVHDFNDVLSLALAEALRHPGRPRYAAVIVDEVQDLTLVGVRLLHALVGDAPNGLLLVGDGQQAVYPGGFRLSDAGIDIRGDRGQVLRTNYRNSKEILDAALAVVAEDSFEDIDGLRTPGRRDVDLTYHDGHVLRVTRSTLAEHDQALLEALLGLPLAARADAAVLCPSMRAIGHYQRLLERAGIPVCQLEHYDGRPVDAVKLGSYRRAKGLEFKRVYLPEHNAALTNGSRPPEAEVSETRREREELLRSGLFVAMTRARDILWLGTVLSP</sequence>
<dbReference type="Pfam" id="PF00580">
    <property type="entry name" value="UvrD-helicase"/>
    <property type="match status" value="1"/>
</dbReference>